<evidence type="ECO:0000313" key="5">
    <source>
        <dbReference type="EMBL" id="MBU5592879.1"/>
    </source>
</evidence>
<protein>
    <submittedName>
        <fullName evidence="5">Cysteine desulfurase</fullName>
    </submittedName>
</protein>
<comment type="cofactor">
    <cofactor evidence="1">
        <name>pyridoxal 5'-phosphate</name>
        <dbReference type="ChEBI" id="CHEBI:597326"/>
    </cofactor>
</comment>
<feature type="domain" description="Aminotransferase class V" evidence="4">
    <location>
        <begin position="3"/>
        <end position="362"/>
    </location>
</feature>
<dbReference type="Proteomes" id="UP000736583">
    <property type="component" value="Unassembled WGS sequence"/>
</dbReference>
<reference evidence="5 6" key="1">
    <citation type="submission" date="2021-06" db="EMBL/GenBank/DDBJ databases">
        <authorList>
            <person name="Sun Q."/>
            <person name="Li D."/>
        </authorList>
    </citation>
    <scope>NUCLEOTIDE SEQUENCE [LARGE SCALE GENOMIC DNA]</scope>
    <source>
        <strain evidence="5 6">MSJ-4</strain>
    </source>
</reference>
<dbReference type="Pfam" id="PF00266">
    <property type="entry name" value="Aminotran_5"/>
    <property type="match status" value="1"/>
</dbReference>
<dbReference type="PANTHER" id="PTHR11601:SF50">
    <property type="entry name" value="CYSTEINE DESULFURASE ISCS 2-RELATED"/>
    <property type="match status" value="1"/>
</dbReference>
<keyword evidence="6" id="KW-1185">Reference proteome</keyword>
<dbReference type="RefSeq" id="WP_216457575.1">
    <property type="nucleotide sequence ID" value="NZ_JAHLQL010000005.1"/>
</dbReference>
<dbReference type="PANTHER" id="PTHR11601">
    <property type="entry name" value="CYSTEINE DESULFURYLASE FAMILY MEMBER"/>
    <property type="match status" value="1"/>
</dbReference>
<comment type="similarity">
    <text evidence="3">Belongs to the class-V pyridoxal-phosphate-dependent aminotransferase family.</text>
</comment>
<dbReference type="InterPro" id="IPR020578">
    <property type="entry name" value="Aminotrans_V_PyrdxlP_BS"/>
</dbReference>
<accession>A0ABS6F326</accession>
<evidence type="ECO:0000256" key="3">
    <source>
        <dbReference type="RuleBase" id="RU004075"/>
    </source>
</evidence>
<evidence type="ECO:0000256" key="2">
    <source>
        <dbReference type="ARBA" id="ARBA00022898"/>
    </source>
</evidence>
<evidence type="ECO:0000259" key="4">
    <source>
        <dbReference type="Pfam" id="PF00266"/>
    </source>
</evidence>
<gene>
    <name evidence="5" type="ORF">KQI89_14085</name>
</gene>
<evidence type="ECO:0000313" key="6">
    <source>
        <dbReference type="Proteomes" id="UP000736583"/>
    </source>
</evidence>
<sequence length="379" mass="41586">MEVYLDNSATTKPYDEVVDVLAYTMKEVYGNPSSAHRLGVIAERKLNESRETIAKIINSSKEEIIFTSGGSESNNLAIKGLVGPGKHIITSAIEHSSVLNTLKELETEGVKITYLSTDSKGKVNLEELKNSINKDTVLVTIMHVNNEIGVIQDLKSIGSIIKENSSRAKFHVDAVQSFGKLNIDVKECKIDMLSASGHKIHGPRGIGFLYIKKGLNPKPIIEGGGQERGFRAGTENVASSAALALASKIMKDNMDENYSRVEDIKAYFIEGLKNISDIRINSPLGEDFTPYILNISFIGVRGEVLLHALEDKGIFVSTGSACSSKNVKHSRILGALSIPSKYLEGAIRFSFSEFTTREEIDYTLGILSKSLEFLRRVKI</sequence>
<proteinExistence type="inferred from homology"/>
<comment type="caution">
    <text evidence="5">The sequence shown here is derived from an EMBL/GenBank/DDBJ whole genome shotgun (WGS) entry which is preliminary data.</text>
</comment>
<keyword evidence="2" id="KW-0663">Pyridoxal phosphate</keyword>
<organism evidence="5 6">
    <name type="scientific">Clostridium simiarum</name>
    <dbReference type="NCBI Taxonomy" id="2841506"/>
    <lineage>
        <taxon>Bacteria</taxon>
        <taxon>Bacillati</taxon>
        <taxon>Bacillota</taxon>
        <taxon>Clostridia</taxon>
        <taxon>Eubacteriales</taxon>
        <taxon>Clostridiaceae</taxon>
        <taxon>Clostridium</taxon>
    </lineage>
</organism>
<dbReference type="PIRSF" id="PIRSF005572">
    <property type="entry name" value="NifS"/>
    <property type="match status" value="1"/>
</dbReference>
<dbReference type="PROSITE" id="PS00595">
    <property type="entry name" value="AA_TRANSFER_CLASS_5"/>
    <property type="match status" value="1"/>
</dbReference>
<dbReference type="InterPro" id="IPR016454">
    <property type="entry name" value="Cysteine_dSase"/>
</dbReference>
<dbReference type="InterPro" id="IPR000192">
    <property type="entry name" value="Aminotrans_V_dom"/>
</dbReference>
<dbReference type="EMBL" id="JAHLQL010000005">
    <property type="protein sequence ID" value="MBU5592879.1"/>
    <property type="molecule type" value="Genomic_DNA"/>
</dbReference>
<evidence type="ECO:0000256" key="1">
    <source>
        <dbReference type="ARBA" id="ARBA00001933"/>
    </source>
</evidence>
<name>A0ABS6F326_9CLOT</name>